<dbReference type="OrthoDB" id="9994419at2759"/>
<accession>A0A2N3NIF5</accession>
<dbReference type="InParanoid" id="A0A2N3NIF5"/>
<sequence length="598" mass="66633">MQRSASPDTVGRGSFSSVREHESGLAQSFTSSKISSYAEAYEEAVDDSGDVVMANAEFIPPITKPASKLHGAWYPTGTYGLVWKDIRVRGRYASKSFSDLQALHRFTALPPSPKLEAHEETPNTQEGEPGLRPGNSALERLPTEILTSVISLLVVETPTNSTAKRNADLRALLLTSKTLHGATLGTLYTHITIPHSKIYRKFLTQVSTHPELGGFVRRLDFSHFNPSTLFSTERERSNAGNLTANTLLECLELTPNLKEFLAQEHIGENLSSEVLQKLFFGSLPRLRALDFCGCWHVDFRRAFESLVTVEWPKEVAISRLSFHKTSTLPAAIFETIFPRLTRLTHLDVAGCQVTAKALFSIPKTARITHLNLAKCKRLKANEIITFLTGHPAVKDSLEVLSLAHDASNHEMLGEDDLFDLLPILPPTLKSLNLKGSKMKPIHLPLVLPLTRRLEELSLGRCLTAADIDGLLAFNDDMGPHTLRYLDASDLVASKDIDPLFDARHTLLKPASAPLCVLEISERPFKRLKERPRAVDIAGWTLKESGQRYWMVRNYGQIPKESPFRSWKMGAESWGSRKIPVAVAEVGGMYGWHMFTRKL</sequence>
<dbReference type="STRING" id="41688.A0A2N3NIF5"/>
<organism evidence="2 3">
    <name type="scientific">Lomentospora prolificans</name>
    <dbReference type="NCBI Taxonomy" id="41688"/>
    <lineage>
        <taxon>Eukaryota</taxon>
        <taxon>Fungi</taxon>
        <taxon>Dikarya</taxon>
        <taxon>Ascomycota</taxon>
        <taxon>Pezizomycotina</taxon>
        <taxon>Sordariomycetes</taxon>
        <taxon>Hypocreomycetidae</taxon>
        <taxon>Microascales</taxon>
        <taxon>Microascaceae</taxon>
        <taxon>Lomentospora</taxon>
    </lineage>
</organism>
<feature type="region of interest" description="Disordered" evidence="1">
    <location>
        <begin position="111"/>
        <end position="136"/>
    </location>
</feature>
<proteinExistence type="predicted"/>
<comment type="caution">
    <text evidence="2">The sequence shown here is derived from an EMBL/GenBank/DDBJ whole genome shotgun (WGS) entry which is preliminary data.</text>
</comment>
<dbReference type="Proteomes" id="UP000233524">
    <property type="component" value="Unassembled WGS sequence"/>
</dbReference>
<evidence type="ECO:0000256" key="1">
    <source>
        <dbReference type="SAM" id="MobiDB-lite"/>
    </source>
</evidence>
<keyword evidence="3" id="KW-1185">Reference proteome</keyword>
<evidence type="ECO:0000313" key="3">
    <source>
        <dbReference type="Proteomes" id="UP000233524"/>
    </source>
</evidence>
<dbReference type="VEuPathDB" id="FungiDB:jhhlp_001514"/>
<dbReference type="Gene3D" id="3.80.10.10">
    <property type="entry name" value="Ribonuclease Inhibitor"/>
    <property type="match status" value="1"/>
</dbReference>
<dbReference type="SUPFAM" id="SSF52047">
    <property type="entry name" value="RNI-like"/>
    <property type="match status" value="1"/>
</dbReference>
<dbReference type="EMBL" id="NLAX01000004">
    <property type="protein sequence ID" value="PKS12215.1"/>
    <property type="molecule type" value="Genomic_DNA"/>
</dbReference>
<evidence type="ECO:0000313" key="2">
    <source>
        <dbReference type="EMBL" id="PKS12215.1"/>
    </source>
</evidence>
<gene>
    <name evidence="2" type="ORF">jhhlp_001514</name>
</gene>
<protein>
    <submittedName>
        <fullName evidence="2">Uncharacterized protein</fullName>
    </submittedName>
</protein>
<feature type="region of interest" description="Disordered" evidence="1">
    <location>
        <begin position="1"/>
        <end position="30"/>
    </location>
</feature>
<dbReference type="InterPro" id="IPR032675">
    <property type="entry name" value="LRR_dom_sf"/>
</dbReference>
<name>A0A2N3NIF5_9PEZI</name>
<dbReference type="AlphaFoldDB" id="A0A2N3NIF5"/>
<reference evidence="2 3" key="1">
    <citation type="journal article" date="2017" name="G3 (Bethesda)">
        <title>First Draft Genome Sequence of the Pathogenic Fungus Lomentospora prolificans (Formerly Scedosporium prolificans).</title>
        <authorList>
            <person name="Luo R."/>
            <person name="Zimin A."/>
            <person name="Workman R."/>
            <person name="Fan Y."/>
            <person name="Pertea G."/>
            <person name="Grossman N."/>
            <person name="Wear M.P."/>
            <person name="Jia B."/>
            <person name="Miller H."/>
            <person name="Casadevall A."/>
            <person name="Timp W."/>
            <person name="Zhang S.X."/>
            <person name="Salzberg S.L."/>
        </authorList>
    </citation>
    <scope>NUCLEOTIDE SEQUENCE [LARGE SCALE GENOMIC DNA]</scope>
    <source>
        <strain evidence="2 3">JHH-5317</strain>
    </source>
</reference>